<organism evidence="1 2">
    <name type="scientific">Psychroserpens burtonensis</name>
    <dbReference type="NCBI Taxonomy" id="49278"/>
    <lineage>
        <taxon>Bacteria</taxon>
        <taxon>Pseudomonadati</taxon>
        <taxon>Bacteroidota</taxon>
        <taxon>Flavobacteriia</taxon>
        <taxon>Flavobacteriales</taxon>
        <taxon>Flavobacteriaceae</taxon>
        <taxon>Psychroserpens</taxon>
    </lineage>
</organism>
<sequence length="155" mass="16980">MKSTIHKLIKNYRTLVSKTLVLSIVLMLVSTLGFAQEAKGQTITVTIENAKSDDGKILVSLNTKDNFMKGAGVQNAASEIKDGTATITFENVQPGEYAVMVMHDANGNNKLDFEANGMPKESYGTSNNPRSFGPPNYDDAKFNVDKEDLKLSIRF</sequence>
<comment type="caution">
    <text evidence="1">The sequence shown here is derived from an EMBL/GenBank/DDBJ whole genome shotgun (WGS) entry which is preliminary data.</text>
</comment>
<evidence type="ECO:0000313" key="1">
    <source>
        <dbReference type="EMBL" id="TXE19934.1"/>
    </source>
</evidence>
<dbReference type="InterPro" id="IPR018673">
    <property type="entry name" value="DUF2141"/>
</dbReference>
<reference evidence="1 2" key="1">
    <citation type="submission" date="2019-08" db="EMBL/GenBank/DDBJ databases">
        <title>Genome of Psychroserpens burtonensis ACAM 167.</title>
        <authorList>
            <person name="Bowman J.P."/>
        </authorList>
    </citation>
    <scope>NUCLEOTIDE SEQUENCE [LARGE SCALE GENOMIC DNA]</scope>
    <source>
        <strain evidence="1 2">ACAM 167</strain>
    </source>
</reference>
<dbReference type="RefSeq" id="WP_051229714.1">
    <property type="nucleotide sequence ID" value="NZ_VOSB01000002.1"/>
</dbReference>
<dbReference type="EMBL" id="VOSB01000002">
    <property type="protein sequence ID" value="TXE19934.1"/>
    <property type="molecule type" value="Genomic_DNA"/>
</dbReference>
<accession>A0A5C7BB61</accession>
<evidence type="ECO:0000313" key="2">
    <source>
        <dbReference type="Proteomes" id="UP000321938"/>
    </source>
</evidence>
<dbReference type="Pfam" id="PF09912">
    <property type="entry name" value="DUF2141"/>
    <property type="match status" value="1"/>
</dbReference>
<proteinExistence type="predicted"/>
<name>A0A5C7BB61_9FLAO</name>
<dbReference type="AlphaFoldDB" id="A0A5C7BB61"/>
<gene>
    <name evidence="1" type="ORF">ES692_01355</name>
</gene>
<protein>
    <submittedName>
        <fullName evidence="1">DUF2141 domain-containing protein</fullName>
    </submittedName>
</protein>
<dbReference type="Proteomes" id="UP000321938">
    <property type="component" value="Unassembled WGS sequence"/>
</dbReference>
<dbReference type="OrthoDB" id="9788332at2"/>
<keyword evidence="2" id="KW-1185">Reference proteome</keyword>